<accession>A0A0F6VZC5</accession>
<evidence type="ECO:0000313" key="2">
    <source>
        <dbReference type="Proteomes" id="UP000034883"/>
    </source>
</evidence>
<evidence type="ECO:0000313" key="1">
    <source>
        <dbReference type="EMBL" id="AKF03480.1"/>
    </source>
</evidence>
<dbReference type="EMBL" id="CP011125">
    <property type="protein sequence ID" value="AKF03480.1"/>
    <property type="molecule type" value="Genomic_DNA"/>
</dbReference>
<protein>
    <submittedName>
        <fullName evidence="1">Uncharacterized protein</fullName>
    </submittedName>
</protein>
<sequence length="120" mass="13468">MTGWGIDSHNTIDRARIEARARRMGTAVRTAYDAFDRCARSGRGELERAWHELDDRVQDLAIITALLPAHHVVRLAAEHVRIAHARWTEDPDAERLPIALALALLDRALSETDRGLDRAA</sequence>
<gene>
    <name evidence="1" type="ORF">DB32_000629</name>
</gene>
<reference evidence="1 2" key="1">
    <citation type="submission" date="2015-03" db="EMBL/GenBank/DDBJ databases">
        <title>Genome assembly of Sandaracinus amylolyticus DSM 53668.</title>
        <authorList>
            <person name="Sharma G."/>
            <person name="Subramanian S."/>
        </authorList>
    </citation>
    <scope>NUCLEOTIDE SEQUENCE [LARGE SCALE GENOMIC DNA]</scope>
    <source>
        <strain evidence="1 2">DSM 53668</strain>
    </source>
</reference>
<proteinExistence type="predicted"/>
<organism evidence="1 2">
    <name type="scientific">Sandaracinus amylolyticus</name>
    <dbReference type="NCBI Taxonomy" id="927083"/>
    <lineage>
        <taxon>Bacteria</taxon>
        <taxon>Pseudomonadati</taxon>
        <taxon>Myxococcota</taxon>
        <taxon>Polyangia</taxon>
        <taxon>Polyangiales</taxon>
        <taxon>Sandaracinaceae</taxon>
        <taxon>Sandaracinus</taxon>
    </lineage>
</organism>
<dbReference type="KEGG" id="samy:DB32_000629"/>
<name>A0A0F6VZC5_9BACT</name>
<dbReference type="Proteomes" id="UP000034883">
    <property type="component" value="Chromosome"/>
</dbReference>
<dbReference type="AlphaFoldDB" id="A0A0F6VZC5"/>
<keyword evidence="2" id="KW-1185">Reference proteome</keyword>